<gene>
    <name evidence="8" type="ORF">N307_03404</name>
</gene>
<dbReference type="Proteomes" id="UP000053875">
    <property type="component" value="Unassembled WGS sequence"/>
</dbReference>
<dbReference type="InterPro" id="IPR051277">
    <property type="entry name" value="SEZ6_CSMD_C4BPB_Regulators"/>
</dbReference>
<dbReference type="AlphaFoldDB" id="A0A093GD95"/>
<dbReference type="SMART" id="SM00032">
    <property type="entry name" value="CCP"/>
    <property type="match status" value="3"/>
</dbReference>
<dbReference type="EMBL" id="KL215502">
    <property type="protein sequence ID" value="KFV64837.1"/>
    <property type="molecule type" value="Genomic_DNA"/>
</dbReference>
<protein>
    <submittedName>
        <fullName evidence="8">Complement receptor type 2</fullName>
    </submittedName>
</protein>
<dbReference type="PANTHER" id="PTHR45656">
    <property type="entry name" value="PROTEIN CBR-CLEC-78"/>
    <property type="match status" value="1"/>
</dbReference>
<dbReference type="InterPro" id="IPR000436">
    <property type="entry name" value="Sushi_SCR_CCP_dom"/>
</dbReference>
<keyword evidence="5" id="KW-0325">Glycoprotein</keyword>
<feature type="disulfide bond" evidence="6">
    <location>
        <begin position="123"/>
        <end position="166"/>
    </location>
</feature>
<evidence type="ECO:0000259" key="7">
    <source>
        <dbReference type="PROSITE" id="PS50923"/>
    </source>
</evidence>
<feature type="domain" description="Sushi" evidence="7">
    <location>
        <begin position="1"/>
        <end position="59"/>
    </location>
</feature>
<dbReference type="Pfam" id="PF00084">
    <property type="entry name" value="Sushi"/>
    <property type="match status" value="3"/>
</dbReference>
<keyword evidence="1" id="KW-0732">Signal</keyword>
<evidence type="ECO:0000256" key="2">
    <source>
        <dbReference type="ARBA" id="ARBA00022737"/>
    </source>
</evidence>
<feature type="non-terminal residue" evidence="8">
    <location>
        <position position="1"/>
    </location>
</feature>
<evidence type="ECO:0000313" key="8">
    <source>
        <dbReference type="EMBL" id="KFV64837.1"/>
    </source>
</evidence>
<keyword evidence="8" id="KW-0675">Receptor</keyword>
<evidence type="ECO:0000256" key="6">
    <source>
        <dbReference type="PROSITE-ProRule" id="PRU00302"/>
    </source>
</evidence>
<dbReference type="PROSITE" id="PS50923">
    <property type="entry name" value="SUSHI"/>
    <property type="match status" value="3"/>
</dbReference>
<dbReference type="CDD" id="cd00033">
    <property type="entry name" value="CCP"/>
    <property type="match status" value="3"/>
</dbReference>
<dbReference type="STRING" id="118200.A0A093GD95"/>
<keyword evidence="9" id="KW-1185">Reference proteome</keyword>
<keyword evidence="3" id="KW-0399">Innate immunity</keyword>
<evidence type="ECO:0000256" key="5">
    <source>
        <dbReference type="ARBA" id="ARBA00023180"/>
    </source>
</evidence>
<dbReference type="FunFam" id="2.10.70.10:FF:000070">
    <property type="entry name" value="Complement C3d receptor 2"/>
    <property type="match status" value="1"/>
</dbReference>
<keyword evidence="3" id="KW-0180">Complement pathway</keyword>
<evidence type="ECO:0000256" key="1">
    <source>
        <dbReference type="ARBA" id="ARBA00022729"/>
    </source>
</evidence>
<keyword evidence="6" id="KW-0768">Sushi</keyword>
<feature type="disulfide bond" evidence="6">
    <location>
        <begin position="1"/>
        <end position="44"/>
    </location>
</feature>
<evidence type="ECO:0000256" key="4">
    <source>
        <dbReference type="ARBA" id="ARBA00023157"/>
    </source>
</evidence>
<dbReference type="Gene3D" id="2.10.70.10">
    <property type="entry name" value="Complement Module, domain 1"/>
    <property type="match status" value="3"/>
</dbReference>
<dbReference type="SUPFAM" id="SSF57535">
    <property type="entry name" value="Complement control module/SCR domain"/>
    <property type="match status" value="3"/>
</dbReference>
<name>A0A093GD95_DRYPU</name>
<feature type="domain" description="Sushi" evidence="7">
    <location>
        <begin position="60"/>
        <end position="119"/>
    </location>
</feature>
<dbReference type="PANTHER" id="PTHR45656:SF4">
    <property type="entry name" value="PROTEIN CBR-CLEC-78"/>
    <property type="match status" value="1"/>
</dbReference>
<evidence type="ECO:0000256" key="3">
    <source>
        <dbReference type="ARBA" id="ARBA00022875"/>
    </source>
</evidence>
<comment type="caution">
    <text evidence="6">Lacks conserved residue(s) required for the propagation of feature annotation.</text>
</comment>
<organism evidence="8 9">
    <name type="scientific">Dryobates pubescens</name>
    <name type="common">Downy woodpecker</name>
    <name type="synonym">Picoides pubescens</name>
    <dbReference type="NCBI Taxonomy" id="118200"/>
    <lineage>
        <taxon>Eukaryota</taxon>
        <taxon>Metazoa</taxon>
        <taxon>Chordata</taxon>
        <taxon>Craniata</taxon>
        <taxon>Vertebrata</taxon>
        <taxon>Euteleostomi</taxon>
        <taxon>Archelosauria</taxon>
        <taxon>Archosauria</taxon>
        <taxon>Dinosauria</taxon>
        <taxon>Saurischia</taxon>
        <taxon>Theropoda</taxon>
        <taxon>Coelurosauria</taxon>
        <taxon>Aves</taxon>
        <taxon>Neognathae</taxon>
        <taxon>Neoaves</taxon>
        <taxon>Telluraves</taxon>
        <taxon>Coraciimorphae</taxon>
        <taxon>Piciformes</taxon>
        <taxon>Picidae</taxon>
        <taxon>Dryobates</taxon>
    </lineage>
</organism>
<feature type="disulfide bond" evidence="6">
    <location>
        <begin position="30"/>
        <end position="57"/>
    </location>
</feature>
<reference evidence="8 9" key="1">
    <citation type="submission" date="2014-04" db="EMBL/GenBank/DDBJ databases">
        <title>Genome evolution of avian class.</title>
        <authorList>
            <person name="Zhang G."/>
            <person name="Li C."/>
        </authorList>
    </citation>
    <scope>NUCLEOTIDE SEQUENCE [LARGE SCALE GENOMIC DNA]</scope>
    <source>
        <strain evidence="8">BGI_N307</strain>
    </source>
</reference>
<feature type="domain" description="Sushi" evidence="7">
    <location>
        <begin position="121"/>
        <end position="175"/>
    </location>
</feature>
<evidence type="ECO:0000313" key="9">
    <source>
        <dbReference type="Proteomes" id="UP000053875"/>
    </source>
</evidence>
<keyword evidence="4 6" id="KW-1015">Disulfide bond</keyword>
<keyword evidence="2" id="KW-0677">Repeat</keyword>
<proteinExistence type="predicted"/>
<dbReference type="InterPro" id="IPR035976">
    <property type="entry name" value="Sushi/SCR/CCP_sf"/>
</dbReference>
<keyword evidence="3" id="KW-0391">Immunity</keyword>
<accession>A0A093GD95</accession>
<feature type="non-terminal residue" evidence="8">
    <location>
        <position position="175"/>
    </location>
</feature>
<sequence>CPQPPNIANGLHTAQSLESFAQGVTVHYSCKEGYQLLGNVSISCTEAGLWSRPLPRCEAIGCEAPEVQNGKVHWLQSTYRAGESLGFSCNAGYATEEDSYESQCQPGGCWHPPVPACEKVRPCPTPPELPNGSHDGQGRAWFTLGMAVSYSCAPGHYLVGNPTVFCKASGNWSQP</sequence>
<dbReference type="GO" id="GO:0006958">
    <property type="term" value="P:complement activation, classical pathway"/>
    <property type="evidence" value="ECO:0007669"/>
    <property type="project" value="UniProtKB-KW"/>
</dbReference>